<dbReference type="EMBL" id="PFJV01000012">
    <property type="protein sequence ID" value="PIX92667.1"/>
    <property type="molecule type" value="Genomic_DNA"/>
</dbReference>
<name>A0A2M7MI03_9BACT</name>
<dbReference type="InterPro" id="IPR023627">
    <property type="entry name" value="Rcmb_RecR"/>
</dbReference>
<evidence type="ECO:0000313" key="2">
    <source>
        <dbReference type="Proteomes" id="UP000230658"/>
    </source>
</evidence>
<organism evidence="1 2">
    <name type="scientific">Candidatus Kuenenbacteria bacterium CG_4_10_14_3_um_filter_39_14</name>
    <dbReference type="NCBI Taxonomy" id="1974614"/>
    <lineage>
        <taxon>Bacteria</taxon>
        <taxon>Candidatus Kueneniibacteriota</taxon>
    </lineage>
</organism>
<dbReference type="SUPFAM" id="SSF111304">
    <property type="entry name" value="Recombination protein RecR"/>
    <property type="match status" value="1"/>
</dbReference>
<feature type="non-terminal residue" evidence="1">
    <location>
        <position position="53"/>
    </location>
</feature>
<reference evidence="2" key="1">
    <citation type="submission" date="2017-09" db="EMBL/GenBank/DDBJ databases">
        <title>Depth-based differentiation of microbial function through sediment-hosted aquifers and enrichment of novel symbionts in the deep terrestrial subsurface.</title>
        <authorList>
            <person name="Probst A.J."/>
            <person name="Ladd B."/>
            <person name="Jarett J.K."/>
            <person name="Geller-Mcgrath D.E."/>
            <person name="Sieber C.M.K."/>
            <person name="Emerson J.B."/>
            <person name="Anantharaman K."/>
            <person name="Thomas B.C."/>
            <person name="Malmstrom R."/>
            <person name="Stieglmeier M."/>
            <person name="Klingl A."/>
            <person name="Woyke T."/>
            <person name="Ryan C.M."/>
            <person name="Banfield J.F."/>
        </authorList>
    </citation>
    <scope>NUCLEOTIDE SEQUENCE [LARGE SCALE GENOMIC DNA]</scope>
</reference>
<proteinExistence type="predicted"/>
<dbReference type="Gene3D" id="1.10.8.420">
    <property type="entry name" value="RecR Domain 1"/>
    <property type="match status" value="1"/>
</dbReference>
<dbReference type="Pfam" id="PF21176">
    <property type="entry name" value="RecR_HhH"/>
    <property type="match status" value="1"/>
</dbReference>
<sequence length="53" mass="6298">MYSPRIQKLIELFSKFPTVGPRTAARFVFYLLRIPKEKVEELTKSINELKEEI</sequence>
<comment type="caution">
    <text evidence="1">The sequence shown here is derived from an EMBL/GenBank/DDBJ whole genome shotgun (WGS) entry which is preliminary data.</text>
</comment>
<dbReference type="Proteomes" id="UP000230658">
    <property type="component" value="Unassembled WGS sequence"/>
</dbReference>
<dbReference type="AlphaFoldDB" id="A0A2M7MI03"/>
<evidence type="ECO:0000313" key="1">
    <source>
        <dbReference type="EMBL" id="PIX92667.1"/>
    </source>
</evidence>
<gene>
    <name evidence="1" type="ORF">COZ26_00570</name>
</gene>
<protein>
    <submittedName>
        <fullName evidence="1">Recombination protein RecR</fullName>
    </submittedName>
</protein>
<accession>A0A2M7MI03</accession>